<name>A0ABT3MYT5_9GAMM</name>
<proteinExistence type="predicted"/>
<keyword evidence="2" id="KW-1185">Reference proteome</keyword>
<evidence type="ECO:0008006" key="3">
    <source>
        <dbReference type="Google" id="ProtNLM"/>
    </source>
</evidence>
<dbReference type="RefSeq" id="WP_262564295.1">
    <property type="nucleotide sequence ID" value="NZ_JAPFCC010000001.1"/>
</dbReference>
<accession>A0ABT3MYT5</accession>
<comment type="caution">
    <text evidence="1">The sequence shown here is derived from an EMBL/GenBank/DDBJ whole genome shotgun (WGS) entry which is preliminary data.</text>
</comment>
<evidence type="ECO:0000313" key="2">
    <source>
        <dbReference type="Proteomes" id="UP001209854"/>
    </source>
</evidence>
<organism evidence="1 2">
    <name type="scientific">Endozoicomonas gorgoniicola</name>
    <dbReference type="NCBI Taxonomy" id="1234144"/>
    <lineage>
        <taxon>Bacteria</taxon>
        <taxon>Pseudomonadati</taxon>
        <taxon>Pseudomonadota</taxon>
        <taxon>Gammaproteobacteria</taxon>
        <taxon>Oceanospirillales</taxon>
        <taxon>Endozoicomonadaceae</taxon>
        <taxon>Endozoicomonas</taxon>
    </lineage>
</organism>
<protein>
    <recommendedName>
        <fullName evidence="3">Helicase XPB/Ssl2 N-terminal domain-containing protein</fullName>
    </recommendedName>
</protein>
<reference evidence="1 2" key="1">
    <citation type="submission" date="2022-10" db="EMBL/GenBank/DDBJ databases">
        <title>High-quality genome sequences of two octocoral-associated bacteria, Endozoicomonas euniceicola EF212 and Endozoicomonas gorgoniicola PS125.</title>
        <authorList>
            <person name="Chiou Y.-J."/>
            <person name="Chen Y.-H."/>
        </authorList>
    </citation>
    <scope>NUCLEOTIDE SEQUENCE [LARGE SCALE GENOMIC DNA]</scope>
    <source>
        <strain evidence="1 2">PS125</strain>
    </source>
</reference>
<gene>
    <name evidence="1" type="ORF">NX722_18315</name>
</gene>
<dbReference type="EMBL" id="JAPFCC010000001">
    <property type="protein sequence ID" value="MCW7554541.1"/>
    <property type="molecule type" value="Genomic_DNA"/>
</dbReference>
<evidence type="ECO:0000313" key="1">
    <source>
        <dbReference type="EMBL" id="MCW7554541.1"/>
    </source>
</evidence>
<sequence>MSGLQAALEMETVDTLKKRYAIYFGVRPKQIRKAWLTEALAEGLSDEAYMKPYLQGLSDLERAFIEETVFNYKGFIEKSRFEAKYGDFPENKERHGMFYYGSRLAESLSVFFYSQERYGWDSSSIKMPDELLVVLRELVDEPEADTLAVDTLPETLPDGYQVFEREQVAQSEFHALLMLLQDKQIKVSDKTGVASLATLKKVAKEVHEYYDKASCREAKGMEHIVSFGWLRMMGNSKFTRQSKTTLVQAKKTNNQFADNIKDIWDQWIGNRKFDEFNRIDNIKGQTGKGKRFFTDVAPRRDDIIGYLKDCPSGVWINFGDFSKYMFTTGSGLDITTMPGYLYIYNSDWGEFCNASWDQLEARYLRCFLLEYAATLGLVDVVMAAPNEEGVYYDDFGDMECLSRYDGLRFFRLTSLGSYVLGLTDDYESKPTESKVTSLSIHRQGRIVFDSHPEPWEQQFLSLYAVKSKETDWKLSRKKIMEATQVGGSVAELKAFLTDRESQPFLPEDCEGLLKQAEANREGVKLQGEALIMSCKSKEIVDLIMNDKVLSKWCQRLGKLQIVIPQNKEKAFRDSLNEMGVGVV</sequence>
<dbReference type="Proteomes" id="UP001209854">
    <property type="component" value="Unassembled WGS sequence"/>
</dbReference>